<name>A0A699IXB5_TANCI</name>
<organism evidence="1">
    <name type="scientific">Tanacetum cinerariifolium</name>
    <name type="common">Dalmatian daisy</name>
    <name type="synonym">Chrysanthemum cinerariifolium</name>
    <dbReference type="NCBI Taxonomy" id="118510"/>
    <lineage>
        <taxon>Eukaryota</taxon>
        <taxon>Viridiplantae</taxon>
        <taxon>Streptophyta</taxon>
        <taxon>Embryophyta</taxon>
        <taxon>Tracheophyta</taxon>
        <taxon>Spermatophyta</taxon>
        <taxon>Magnoliopsida</taxon>
        <taxon>eudicotyledons</taxon>
        <taxon>Gunneridae</taxon>
        <taxon>Pentapetalae</taxon>
        <taxon>asterids</taxon>
        <taxon>campanulids</taxon>
        <taxon>Asterales</taxon>
        <taxon>Asteraceae</taxon>
        <taxon>Asteroideae</taxon>
        <taxon>Anthemideae</taxon>
        <taxon>Anthemidinae</taxon>
        <taxon>Tanacetum</taxon>
    </lineage>
</organism>
<reference evidence="1" key="1">
    <citation type="journal article" date="2019" name="Sci. Rep.">
        <title>Draft genome of Tanacetum cinerariifolium, the natural source of mosquito coil.</title>
        <authorList>
            <person name="Yamashiro T."/>
            <person name="Shiraishi A."/>
            <person name="Satake H."/>
            <person name="Nakayama K."/>
        </authorList>
    </citation>
    <scope>NUCLEOTIDE SEQUENCE</scope>
</reference>
<accession>A0A699IXB5</accession>
<evidence type="ECO:0000313" key="1">
    <source>
        <dbReference type="EMBL" id="GEZ93518.1"/>
    </source>
</evidence>
<gene>
    <name evidence="1" type="ORF">Tci_565491</name>
</gene>
<dbReference type="EMBL" id="BKCJ010344344">
    <property type="protein sequence ID" value="GEZ93518.1"/>
    <property type="molecule type" value="Genomic_DNA"/>
</dbReference>
<proteinExistence type="predicted"/>
<comment type="caution">
    <text evidence="1">The sequence shown here is derived from an EMBL/GenBank/DDBJ whole genome shotgun (WGS) entry which is preliminary data.</text>
</comment>
<sequence length="116" mass="12618">MEVIQAYDAIPPPQVVIALLAILPPSPVLSLSLMFDFQDLFPSKEISPNDTKTPVESPILVPPSLSEGSPSLVRSTTPDYLFDKSIFSKLDNSLEIISRPLGSKPIPKEPNNLDSC</sequence>
<dbReference type="AlphaFoldDB" id="A0A699IXB5"/>
<protein>
    <submittedName>
        <fullName evidence="1">Uncharacterized protein</fullName>
    </submittedName>
</protein>